<dbReference type="GO" id="GO:0003948">
    <property type="term" value="F:N4-(beta-N-acetylglucosaminyl)-L-asparaginase activity"/>
    <property type="evidence" value="ECO:0007669"/>
    <property type="project" value="TreeGrafter"/>
</dbReference>
<dbReference type="Pfam" id="PF01112">
    <property type="entry name" value="Asparaginase_2"/>
    <property type="match status" value="1"/>
</dbReference>
<dbReference type="PANTHER" id="PTHR10188:SF16">
    <property type="entry name" value="N(4)-(BETA-N-ACETYLGLUCOSAMINYL)-L-ASPARAGINASE-LIKE"/>
    <property type="match status" value="1"/>
</dbReference>
<protein>
    <submittedName>
        <fullName evidence="5">Uncharacterized protein</fullName>
    </submittedName>
</protein>
<feature type="compositionally biased region" description="Low complexity" evidence="4">
    <location>
        <begin position="142"/>
        <end position="156"/>
    </location>
</feature>
<accession>A0AAN9GPX4</accession>
<dbReference type="InterPro" id="IPR000246">
    <property type="entry name" value="Peptidase_T2"/>
</dbReference>
<dbReference type="EMBL" id="JBAMIC010000001">
    <property type="protein sequence ID" value="KAK7116732.1"/>
    <property type="molecule type" value="Genomic_DNA"/>
</dbReference>
<dbReference type="GO" id="GO:0005737">
    <property type="term" value="C:cytoplasm"/>
    <property type="evidence" value="ECO:0007669"/>
    <property type="project" value="TreeGrafter"/>
</dbReference>
<sequence>MDSARKRHAVVVGTWAFSAEPVKVAARLVSQGCTCEDSVENALNLAEEDEKYGPFQVGRGGPPNQNGELEMDAAIMSGKQMSFGAVTALQGISRASSVARCVMERSKHSMLTAQGAQDFAVQSGFHLDILNTQSGDGASRIQSSEHQAKSESSSQHDTLGIIVLDSHGNIATGVTSSGMKNKARGRIGDSALPGSGLFADNEVGAVCCSGEGDQIMKFCPSFMVLELMRQGMEPETACQTAIRRITKRVKPSPPFELAIIAVNMEGKVGAATTVKEWGDTVTGRSYPGFPFAVWSGIAGEEPQIRSAQPET</sequence>
<evidence type="ECO:0000256" key="3">
    <source>
        <dbReference type="PIRSR" id="PIRSR600246-3"/>
    </source>
</evidence>
<dbReference type="PANTHER" id="PTHR10188">
    <property type="entry name" value="L-ASPARAGINASE"/>
    <property type="match status" value="1"/>
</dbReference>
<evidence type="ECO:0000313" key="6">
    <source>
        <dbReference type="Proteomes" id="UP001374579"/>
    </source>
</evidence>
<evidence type="ECO:0000313" key="5">
    <source>
        <dbReference type="EMBL" id="KAK7116732.1"/>
    </source>
</evidence>
<dbReference type="Proteomes" id="UP001374579">
    <property type="component" value="Unassembled WGS sequence"/>
</dbReference>
<comment type="similarity">
    <text evidence="1">Belongs to the Ntn-hydrolase family.</text>
</comment>
<comment type="caution">
    <text evidence="5">The sequence shown here is derived from an EMBL/GenBank/DDBJ whole genome shotgun (WGS) entry which is preliminary data.</text>
</comment>
<feature type="region of interest" description="Disordered" evidence="4">
    <location>
        <begin position="135"/>
        <end position="156"/>
    </location>
</feature>
<dbReference type="Gene3D" id="3.60.20.30">
    <property type="entry name" value="(Glycosyl)asparaginase"/>
    <property type="match status" value="1"/>
</dbReference>
<evidence type="ECO:0000256" key="4">
    <source>
        <dbReference type="SAM" id="MobiDB-lite"/>
    </source>
</evidence>
<gene>
    <name evidence="5" type="ORF">V1264_002362</name>
</gene>
<feature type="active site" description="Nucleophile" evidence="2">
    <location>
        <position position="158"/>
    </location>
</feature>
<dbReference type="InterPro" id="IPR029055">
    <property type="entry name" value="Ntn_hydrolases_N"/>
</dbReference>
<name>A0AAN9GPX4_9CAEN</name>
<dbReference type="SUPFAM" id="SSF56235">
    <property type="entry name" value="N-terminal nucleophile aminohydrolases (Ntn hydrolases)"/>
    <property type="match status" value="1"/>
</dbReference>
<dbReference type="CDD" id="cd04513">
    <property type="entry name" value="Glycosylasparaginase"/>
    <property type="match status" value="1"/>
</dbReference>
<evidence type="ECO:0000256" key="2">
    <source>
        <dbReference type="PIRSR" id="PIRSR600246-1"/>
    </source>
</evidence>
<keyword evidence="6" id="KW-1185">Reference proteome</keyword>
<proteinExistence type="inferred from homology"/>
<feature type="site" description="Cleavage; by autolysis" evidence="3">
    <location>
        <begin position="157"/>
        <end position="158"/>
    </location>
</feature>
<dbReference type="FunFam" id="3.60.20.30:FF:000005">
    <property type="entry name" value="N(4)-(Beta-N-acetylglucosaminyl)-L-asparaginase"/>
    <property type="match status" value="1"/>
</dbReference>
<dbReference type="AlphaFoldDB" id="A0AAN9GPX4"/>
<evidence type="ECO:0000256" key="1">
    <source>
        <dbReference type="ARBA" id="ARBA00010872"/>
    </source>
</evidence>
<reference evidence="5 6" key="1">
    <citation type="submission" date="2024-02" db="EMBL/GenBank/DDBJ databases">
        <title>Chromosome-scale genome assembly of the rough periwinkle Littorina saxatilis.</title>
        <authorList>
            <person name="De Jode A."/>
            <person name="Faria R."/>
            <person name="Formenti G."/>
            <person name="Sims Y."/>
            <person name="Smith T.P."/>
            <person name="Tracey A."/>
            <person name="Wood J.M.D."/>
            <person name="Zagrodzka Z.B."/>
            <person name="Johannesson K."/>
            <person name="Butlin R.K."/>
            <person name="Leder E.H."/>
        </authorList>
    </citation>
    <scope>NUCLEOTIDE SEQUENCE [LARGE SCALE GENOMIC DNA]</scope>
    <source>
        <strain evidence="5">Snail1</strain>
        <tissue evidence="5">Muscle</tissue>
    </source>
</reference>
<organism evidence="5 6">
    <name type="scientific">Littorina saxatilis</name>
    <dbReference type="NCBI Taxonomy" id="31220"/>
    <lineage>
        <taxon>Eukaryota</taxon>
        <taxon>Metazoa</taxon>
        <taxon>Spiralia</taxon>
        <taxon>Lophotrochozoa</taxon>
        <taxon>Mollusca</taxon>
        <taxon>Gastropoda</taxon>
        <taxon>Caenogastropoda</taxon>
        <taxon>Littorinimorpha</taxon>
        <taxon>Littorinoidea</taxon>
        <taxon>Littorinidae</taxon>
        <taxon>Littorina</taxon>
    </lineage>
</organism>